<evidence type="ECO:0000256" key="1">
    <source>
        <dbReference type="SAM" id="MobiDB-lite"/>
    </source>
</evidence>
<name>A0AAV0Z655_VICFA</name>
<sequence>MASNSQSSGSNPPPKPWERAGSSSGPGAPFKPPSGGSTSDVVEASGTAKPGEIVTSTDRNAAVNRSTLARPVPARPWEQNYGNTTYGGGALGGYGSSMNYNSGYGSGGMYGSSYGGGLGGVGGMYGGGMYNTGLGGQMGGYGMGVGPYGDQDPNNPYNEPPSPPGFWISMLRVMQGVVNFFGRISILIDQNTQAFHLFMTAMLQLFDRSGMLYGELARFVLRLLGVKTKPKKANLQGPNGHPFHGQQQHPSGNMNYIEGAKTAPSGSWDNVWGNDTSE</sequence>
<dbReference type="PANTHER" id="PTHR19332">
    <property type="entry name" value="PEROXISOMAL MEMBRANE PROTEIN PEX13"/>
    <property type="match status" value="1"/>
</dbReference>
<feature type="compositionally biased region" description="Low complexity" evidence="1">
    <location>
        <begin position="1"/>
        <end position="10"/>
    </location>
</feature>
<dbReference type="PANTHER" id="PTHR19332:SF10">
    <property type="entry name" value="PEROXIN-13"/>
    <property type="match status" value="1"/>
</dbReference>
<evidence type="ECO:0000313" key="2">
    <source>
        <dbReference type="EMBL" id="CAI8592182.1"/>
    </source>
</evidence>
<dbReference type="GO" id="GO:0005778">
    <property type="term" value="C:peroxisomal membrane"/>
    <property type="evidence" value="ECO:0007669"/>
    <property type="project" value="TreeGrafter"/>
</dbReference>
<dbReference type="EMBL" id="OX451735">
    <property type="protein sequence ID" value="CAI8592182.1"/>
    <property type="molecule type" value="Genomic_DNA"/>
</dbReference>
<dbReference type="Proteomes" id="UP001157006">
    <property type="component" value="Chromosome 1S"/>
</dbReference>
<dbReference type="InterPro" id="IPR035463">
    <property type="entry name" value="Pex13"/>
</dbReference>
<keyword evidence="3" id="KW-1185">Reference proteome</keyword>
<evidence type="ECO:0000313" key="3">
    <source>
        <dbReference type="Proteomes" id="UP001157006"/>
    </source>
</evidence>
<feature type="region of interest" description="Disordered" evidence="1">
    <location>
        <begin position="1"/>
        <end position="81"/>
    </location>
</feature>
<organism evidence="2 3">
    <name type="scientific">Vicia faba</name>
    <name type="common">Broad bean</name>
    <name type="synonym">Faba vulgaris</name>
    <dbReference type="NCBI Taxonomy" id="3906"/>
    <lineage>
        <taxon>Eukaryota</taxon>
        <taxon>Viridiplantae</taxon>
        <taxon>Streptophyta</taxon>
        <taxon>Embryophyta</taxon>
        <taxon>Tracheophyta</taxon>
        <taxon>Spermatophyta</taxon>
        <taxon>Magnoliopsida</taxon>
        <taxon>eudicotyledons</taxon>
        <taxon>Gunneridae</taxon>
        <taxon>Pentapetalae</taxon>
        <taxon>rosids</taxon>
        <taxon>fabids</taxon>
        <taxon>Fabales</taxon>
        <taxon>Fabaceae</taxon>
        <taxon>Papilionoideae</taxon>
        <taxon>50 kb inversion clade</taxon>
        <taxon>NPAAA clade</taxon>
        <taxon>Hologalegina</taxon>
        <taxon>IRL clade</taxon>
        <taxon>Fabeae</taxon>
        <taxon>Vicia</taxon>
    </lineage>
</organism>
<dbReference type="GO" id="GO:1990429">
    <property type="term" value="C:peroxisomal importomer complex"/>
    <property type="evidence" value="ECO:0007669"/>
    <property type="project" value="TreeGrafter"/>
</dbReference>
<proteinExistence type="predicted"/>
<dbReference type="AlphaFoldDB" id="A0AAV0Z655"/>
<accession>A0AAV0Z655</accession>
<protein>
    <recommendedName>
        <fullName evidence="4">Peroxin-13</fullName>
    </recommendedName>
</protein>
<reference evidence="2 3" key="1">
    <citation type="submission" date="2023-01" db="EMBL/GenBank/DDBJ databases">
        <authorList>
            <person name="Kreplak J."/>
        </authorList>
    </citation>
    <scope>NUCLEOTIDE SEQUENCE [LARGE SCALE GENOMIC DNA]</scope>
</reference>
<feature type="compositionally biased region" description="Polar residues" evidence="1">
    <location>
        <begin position="54"/>
        <end position="67"/>
    </location>
</feature>
<evidence type="ECO:0008006" key="4">
    <source>
        <dbReference type="Google" id="ProtNLM"/>
    </source>
</evidence>
<dbReference type="GO" id="GO:0016560">
    <property type="term" value="P:protein import into peroxisome matrix, docking"/>
    <property type="evidence" value="ECO:0007669"/>
    <property type="project" value="InterPro"/>
</dbReference>
<gene>
    <name evidence="2" type="ORF">VFH_I027000</name>
</gene>